<accession>A0A382TAT7</accession>
<dbReference type="PANTHER" id="PTHR37850">
    <property type="entry name" value="STRU PROTEIN"/>
    <property type="match status" value="1"/>
</dbReference>
<dbReference type="AlphaFoldDB" id="A0A382TAT7"/>
<dbReference type="InterPro" id="IPR048423">
    <property type="entry name" value="DRL_cat"/>
</dbReference>
<organism evidence="2">
    <name type="scientific">marine metagenome</name>
    <dbReference type="NCBI Taxonomy" id="408172"/>
    <lineage>
        <taxon>unclassified sequences</taxon>
        <taxon>metagenomes</taxon>
        <taxon>ecological metagenomes</taxon>
    </lineage>
</organism>
<evidence type="ECO:0000259" key="1">
    <source>
        <dbReference type="Pfam" id="PF21135"/>
    </source>
</evidence>
<gene>
    <name evidence="2" type="ORF">METZ01_LOCUS371315</name>
</gene>
<dbReference type="Pfam" id="PF21135">
    <property type="entry name" value="DRL_cat"/>
    <property type="match status" value="1"/>
</dbReference>
<protein>
    <recommendedName>
        <fullName evidence="1">Oxidoreductase DRL-like catalytic domain-containing protein</fullName>
    </recommendedName>
</protein>
<dbReference type="EMBL" id="UINC01134736">
    <property type="protein sequence ID" value="SVD18461.1"/>
    <property type="molecule type" value="Genomic_DNA"/>
</dbReference>
<name>A0A382TAT7_9ZZZZ</name>
<feature type="non-terminal residue" evidence="2">
    <location>
        <position position="1"/>
    </location>
</feature>
<proteinExistence type="predicted"/>
<evidence type="ECO:0000313" key="2">
    <source>
        <dbReference type="EMBL" id="SVD18461.1"/>
    </source>
</evidence>
<sequence>QGWKSLVQSRRQAVFECGVPLRTVPDYCEMGLVANSTGFIPDRPEMHTPLLRPVELADAFQLESEGGLLVGEGRIDVFNCLRREDEMSFAGGVFVIVECDDAETWSLLQEKGHVVARNGRTAMLYNPQHLLGVESTISILCAELLKLPTGALDPKPMLDLVARTNRDFVKGEILTITDPHHHEVLGLQPELVSAVPIGGCMPCPYYLATGRSLNQDVPKGTLIQGEMLDPVPAGNLHELRVQQDRFFKITQTQ</sequence>
<feature type="domain" description="Oxidoreductase DRL-like catalytic" evidence="1">
    <location>
        <begin position="28"/>
        <end position="134"/>
    </location>
</feature>
<reference evidence="2" key="1">
    <citation type="submission" date="2018-05" db="EMBL/GenBank/DDBJ databases">
        <authorList>
            <person name="Lanie J.A."/>
            <person name="Ng W.-L."/>
            <person name="Kazmierczak K.M."/>
            <person name="Andrzejewski T.M."/>
            <person name="Davidsen T.M."/>
            <person name="Wayne K.J."/>
            <person name="Tettelin H."/>
            <person name="Glass J.I."/>
            <person name="Rusch D."/>
            <person name="Podicherti R."/>
            <person name="Tsui H.-C.T."/>
            <person name="Winkler M.E."/>
        </authorList>
    </citation>
    <scope>NUCLEOTIDE SEQUENCE</scope>
</reference>
<dbReference type="PANTHER" id="PTHR37850:SF3">
    <property type="entry name" value="BLR7815 PROTEIN"/>
    <property type="match status" value="1"/>
</dbReference>